<feature type="transmembrane region" description="Helical" evidence="1">
    <location>
        <begin position="47"/>
        <end position="68"/>
    </location>
</feature>
<name>A0ABQ3J621_9RHOB</name>
<dbReference type="Proteomes" id="UP000609802">
    <property type="component" value="Unassembled WGS sequence"/>
</dbReference>
<comment type="caution">
    <text evidence="2">The sequence shown here is derived from an EMBL/GenBank/DDBJ whole genome shotgun (WGS) entry which is preliminary data.</text>
</comment>
<evidence type="ECO:0000313" key="2">
    <source>
        <dbReference type="EMBL" id="GHF02381.1"/>
    </source>
</evidence>
<keyword evidence="3" id="KW-1185">Reference proteome</keyword>
<gene>
    <name evidence="2" type="ORF">GCM10016455_24440</name>
</gene>
<sequence length="290" mass="31705">MGMGYLATHWRGQQPLTRAFWVNGLAVRLVVYAALALLTSAQPLPKAFMFVAIAVDLIVMVWQSVGYFRTAEHGLSGSSSMLPLWGGIVALIVAVAVMLSQWWGLVLAANAPPPDELYSAKMDRIRAAQYELSVDDAQQAVRFKGELTHGVTKRMSALLTKYPDLSAVHLDSPGGNIFEARGVAKLIVSAGLDTHVVQTCSSACTIIFMAGSKRTAHPDARLGFHGYALMDAARLPQFDVKAEQDRDRRFFVAQGVSDVFAARIYDRPNRDIWFPSRAELLDGNVLTQGP</sequence>
<feature type="transmembrane region" description="Helical" evidence="1">
    <location>
        <begin position="80"/>
        <end position="103"/>
    </location>
</feature>
<dbReference type="InterPro" id="IPR029045">
    <property type="entry name" value="ClpP/crotonase-like_dom_sf"/>
</dbReference>
<evidence type="ECO:0008006" key="4">
    <source>
        <dbReference type="Google" id="ProtNLM"/>
    </source>
</evidence>
<reference evidence="3" key="1">
    <citation type="journal article" date="2019" name="Int. J. Syst. Evol. Microbiol.">
        <title>The Global Catalogue of Microorganisms (GCM) 10K type strain sequencing project: providing services to taxonomists for standard genome sequencing and annotation.</title>
        <authorList>
            <consortium name="The Broad Institute Genomics Platform"/>
            <consortium name="The Broad Institute Genome Sequencing Center for Infectious Disease"/>
            <person name="Wu L."/>
            <person name="Ma J."/>
        </authorList>
    </citation>
    <scope>NUCLEOTIDE SEQUENCE [LARGE SCALE GENOMIC DNA]</scope>
    <source>
        <strain evidence="3">KCTC 42443</strain>
    </source>
</reference>
<keyword evidence="1" id="KW-1133">Transmembrane helix</keyword>
<proteinExistence type="predicted"/>
<dbReference type="SUPFAM" id="SSF52096">
    <property type="entry name" value="ClpP/crotonase"/>
    <property type="match status" value="1"/>
</dbReference>
<feature type="transmembrane region" description="Helical" evidence="1">
    <location>
        <begin position="20"/>
        <end position="41"/>
    </location>
</feature>
<keyword evidence="1" id="KW-0812">Transmembrane</keyword>
<organism evidence="2 3">
    <name type="scientific">Aliiroseovarius zhejiangensis</name>
    <dbReference type="NCBI Taxonomy" id="1632025"/>
    <lineage>
        <taxon>Bacteria</taxon>
        <taxon>Pseudomonadati</taxon>
        <taxon>Pseudomonadota</taxon>
        <taxon>Alphaproteobacteria</taxon>
        <taxon>Rhodobacterales</taxon>
        <taxon>Paracoccaceae</taxon>
        <taxon>Aliiroseovarius</taxon>
    </lineage>
</organism>
<evidence type="ECO:0000313" key="3">
    <source>
        <dbReference type="Proteomes" id="UP000609802"/>
    </source>
</evidence>
<dbReference type="EMBL" id="BNCH01000005">
    <property type="protein sequence ID" value="GHF02381.1"/>
    <property type="molecule type" value="Genomic_DNA"/>
</dbReference>
<keyword evidence="1" id="KW-0472">Membrane</keyword>
<protein>
    <recommendedName>
        <fullName evidence="4">Clp protease</fullName>
    </recommendedName>
</protein>
<evidence type="ECO:0000256" key="1">
    <source>
        <dbReference type="SAM" id="Phobius"/>
    </source>
</evidence>
<accession>A0ABQ3J621</accession>
<dbReference type="Gene3D" id="3.90.226.10">
    <property type="entry name" value="2-enoyl-CoA Hydratase, Chain A, domain 1"/>
    <property type="match status" value="1"/>
</dbReference>